<keyword evidence="3" id="KW-0862">Zinc</keyword>
<dbReference type="InterPro" id="IPR010666">
    <property type="entry name" value="Znf_GRF"/>
</dbReference>
<evidence type="ECO:0000259" key="5">
    <source>
        <dbReference type="PROSITE" id="PS50158"/>
    </source>
</evidence>
<gene>
    <name evidence="7" type="ORF">FRX31_010733</name>
</gene>
<dbReference type="Proteomes" id="UP000554482">
    <property type="component" value="Unassembled WGS sequence"/>
</dbReference>
<dbReference type="SUPFAM" id="SSF57756">
    <property type="entry name" value="Retrovirus zinc finger-like domains"/>
    <property type="match status" value="1"/>
</dbReference>
<dbReference type="InterPro" id="IPR001878">
    <property type="entry name" value="Znf_CCHC"/>
</dbReference>
<evidence type="ECO:0000256" key="4">
    <source>
        <dbReference type="PROSITE-ProRule" id="PRU00047"/>
    </source>
</evidence>
<dbReference type="InterPro" id="IPR036875">
    <property type="entry name" value="Znf_CCHC_sf"/>
</dbReference>
<dbReference type="PROSITE" id="PS50158">
    <property type="entry name" value="ZF_CCHC"/>
    <property type="match status" value="1"/>
</dbReference>
<evidence type="ECO:0000313" key="8">
    <source>
        <dbReference type="Proteomes" id="UP000554482"/>
    </source>
</evidence>
<dbReference type="GO" id="GO:0003676">
    <property type="term" value="F:nucleic acid binding"/>
    <property type="evidence" value="ECO:0007669"/>
    <property type="project" value="InterPro"/>
</dbReference>
<comment type="caution">
    <text evidence="7">The sequence shown here is derived from an EMBL/GenBank/DDBJ whole genome shotgun (WGS) entry which is preliminary data.</text>
</comment>
<proteinExistence type="predicted"/>
<feature type="domain" description="GRF-type" evidence="6">
    <location>
        <begin position="37"/>
        <end position="78"/>
    </location>
</feature>
<keyword evidence="1" id="KW-0479">Metal-binding</keyword>
<keyword evidence="8" id="KW-1185">Reference proteome</keyword>
<evidence type="ECO:0008006" key="9">
    <source>
        <dbReference type="Google" id="ProtNLM"/>
    </source>
</evidence>
<keyword evidence="2 4" id="KW-0863">Zinc-finger</keyword>
<protein>
    <recommendedName>
        <fullName evidence="9">CCHC-type domain-containing protein</fullName>
    </recommendedName>
</protein>
<organism evidence="7 8">
    <name type="scientific">Thalictrum thalictroides</name>
    <name type="common">Rue-anemone</name>
    <name type="synonym">Anemone thalictroides</name>
    <dbReference type="NCBI Taxonomy" id="46969"/>
    <lineage>
        <taxon>Eukaryota</taxon>
        <taxon>Viridiplantae</taxon>
        <taxon>Streptophyta</taxon>
        <taxon>Embryophyta</taxon>
        <taxon>Tracheophyta</taxon>
        <taxon>Spermatophyta</taxon>
        <taxon>Magnoliopsida</taxon>
        <taxon>Ranunculales</taxon>
        <taxon>Ranunculaceae</taxon>
        <taxon>Thalictroideae</taxon>
        <taxon>Thalictrum</taxon>
    </lineage>
</organism>
<evidence type="ECO:0000313" key="7">
    <source>
        <dbReference type="EMBL" id="KAF5199680.1"/>
    </source>
</evidence>
<reference evidence="7 8" key="1">
    <citation type="submission" date="2020-06" db="EMBL/GenBank/DDBJ databases">
        <title>Transcriptomic and genomic resources for Thalictrum thalictroides and T. hernandezii: Facilitating candidate gene discovery in an emerging model plant lineage.</title>
        <authorList>
            <person name="Arias T."/>
            <person name="Riano-Pachon D.M."/>
            <person name="Di Stilio V.S."/>
        </authorList>
    </citation>
    <scope>NUCLEOTIDE SEQUENCE [LARGE SCALE GENOMIC DNA]</scope>
    <source>
        <strain evidence="8">cv. WT478/WT964</strain>
        <tissue evidence="7">Leaves</tissue>
    </source>
</reference>
<feature type="domain" description="CCHC-type" evidence="5">
    <location>
        <begin position="16"/>
        <end position="30"/>
    </location>
</feature>
<dbReference type="OrthoDB" id="10482842at2759"/>
<dbReference type="PROSITE" id="PS51999">
    <property type="entry name" value="ZF_GRF"/>
    <property type="match status" value="1"/>
</dbReference>
<accession>A0A7J6WST3</accession>
<sequence>MSGEGSSSTFKSNSKKCYYCGELNHWKNECEWKDYLCVKCKTHHMKLFTSNQERSKGARFFRCESQPFCNGFEWFDAAMKKKEDARMKKNEKQEKSTNATGSTLKLRIEGKVTMTAEGNAKDMADLIKKLQDM</sequence>
<dbReference type="EMBL" id="JABWDY010011593">
    <property type="protein sequence ID" value="KAF5199680.1"/>
    <property type="molecule type" value="Genomic_DNA"/>
</dbReference>
<evidence type="ECO:0000256" key="3">
    <source>
        <dbReference type="ARBA" id="ARBA00022833"/>
    </source>
</evidence>
<dbReference type="AlphaFoldDB" id="A0A7J6WST3"/>
<evidence type="ECO:0000256" key="2">
    <source>
        <dbReference type="ARBA" id="ARBA00022771"/>
    </source>
</evidence>
<name>A0A7J6WST3_THATH</name>
<evidence type="ECO:0000256" key="1">
    <source>
        <dbReference type="ARBA" id="ARBA00022723"/>
    </source>
</evidence>
<evidence type="ECO:0000259" key="6">
    <source>
        <dbReference type="PROSITE" id="PS51999"/>
    </source>
</evidence>
<dbReference type="Pfam" id="PF00098">
    <property type="entry name" value="zf-CCHC"/>
    <property type="match status" value="1"/>
</dbReference>
<dbReference type="GO" id="GO:0008270">
    <property type="term" value="F:zinc ion binding"/>
    <property type="evidence" value="ECO:0007669"/>
    <property type="project" value="UniProtKB-KW"/>
</dbReference>